<dbReference type="Proteomes" id="UP000002730">
    <property type="component" value="Chromosome"/>
</dbReference>
<reference evidence="4 5" key="1">
    <citation type="submission" date="2010-08" db="EMBL/GenBank/DDBJ databases">
        <title>Complete sequence of Clostridium cellulovorans 743B.</title>
        <authorList>
            <consortium name="US DOE Joint Genome Institute"/>
            <person name="Lucas S."/>
            <person name="Copeland A."/>
            <person name="Lapidus A."/>
            <person name="Cheng J.-F."/>
            <person name="Bruce D."/>
            <person name="Goodwin L."/>
            <person name="Pitluck S."/>
            <person name="Chertkov O."/>
            <person name="Detter J.C."/>
            <person name="Han C."/>
            <person name="Tapia R."/>
            <person name="Land M."/>
            <person name="Hauser L."/>
            <person name="Chang Y.-J."/>
            <person name="Jeffries C."/>
            <person name="Kyrpides N."/>
            <person name="Ivanova N."/>
            <person name="Mikhailova N."/>
            <person name="Hemme C.L."/>
            <person name="Woyke T."/>
        </authorList>
    </citation>
    <scope>NUCLEOTIDE SEQUENCE [LARGE SCALE GENOMIC DNA]</scope>
    <source>
        <strain evidence="5">ATCC 35296 / DSM 3052 / OCM 3 / 743B</strain>
    </source>
</reference>
<keyword evidence="5" id="KW-1185">Reference proteome</keyword>
<dbReference type="SUPFAM" id="SSF53474">
    <property type="entry name" value="alpha/beta-Hydrolases"/>
    <property type="match status" value="1"/>
</dbReference>
<proteinExistence type="inferred from homology"/>
<dbReference type="OrthoDB" id="53505at2"/>
<dbReference type="PRINTS" id="PR00793">
    <property type="entry name" value="PROAMNOPTASE"/>
</dbReference>
<dbReference type="InterPro" id="IPR002410">
    <property type="entry name" value="Peptidase_S33"/>
</dbReference>
<accession>D9SVR1</accession>
<dbReference type="PANTHER" id="PTHR43329">
    <property type="entry name" value="EPOXIDE HYDROLASE"/>
    <property type="match status" value="1"/>
</dbReference>
<dbReference type="HOGENOM" id="CLU_049285_1_1_9"/>
<evidence type="ECO:0000256" key="1">
    <source>
        <dbReference type="ARBA" id="ARBA00010088"/>
    </source>
</evidence>
<dbReference type="InterPro" id="IPR000073">
    <property type="entry name" value="AB_hydrolase_1"/>
</dbReference>
<dbReference type="EMBL" id="CP002160">
    <property type="protein sequence ID" value="ADL53122.1"/>
    <property type="molecule type" value="Genomic_DNA"/>
</dbReference>
<sequence length="357" mass="40672">MDLGFSKVTPTKKIKKWKIISSLLIILLLVWFFHPTWTPAIKNHTNSIAQLKTIEINGAKQEIMIRGVDKSKPAILLVHGGPGCPEISYVRKYQDILEENYVVVNYEQRGMGKSYSFKEDYKGISIDTLVKDLLEVTDYVRSELKADKVILAGHSFGTILGIKAAAKAPEKYHAYIGIGQAGNLWKGELESLEYSLEKAKEKSDTKDIEAIEGYRTLIENKKETLPRTFIVKYGGSYRLIDESSDLIKGILFSKEYNLFDGVKYLKGVSINGDVLWNQVKNMNLPEEVKTLKVPCYFVSGRYDYMTAINTAKEYLDSISAPKKEFVVFEESAHFPQYEEKEKFAKWLEGTCKELKIE</sequence>
<dbReference type="GO" id="GO:0006508">
    <property type="term" value="P:proteolysis"/>
    <property type="evidence" value="ECO:0007669"/>
    <property type="project" value="InterPro"/>
</dbReference>
<dbReference type="STRING" id="573061.Clocel_3444"/>
<dbReference type="KEGG" id="ccb:Clocel_3444"/>
<evidence type="ECO:0000256" key="2">
    <source>
        <dbReference type="ARBA" id="ARBA00022801"/>
    </source>
</evidence>
<comment type="similarity">
    <text evidence="1">Belongs to the peptidase S33 family.</text>
</comment>
<dbReference type="Pfam" id="PF00561">
    <property type="entry name" value="Abhydrolase_1"/>
    <property type="match status" value="1"/>
</dbReference>
<keyword evidence="2 4" id="KW-0378">Hydrolase</keyword>
<dbReference type="AlphaFoldDB" id="D9SVR1"/>
<evidence type="ECO:0000259" key="3">
    <source>
        <dbReference type="Pfam" id="PF00561"/>
    </source>
</evidence>
<evidence type="ECO:0000313" key="4">
    <source>
        <dbReference type="EMBL" id="ADL53122.1"/>
    </source>
</evidence>
<dbReference type="InterPro" id="IPR029058">
    <property type="entry name" value="AB_hydrolase_fold"/>
</dbReference>
<dbReference type="Gene3D" id="3.40.50.1820">
    <property type="entry name" value="alpha/beta hydrolase"/>
    <property type="match status" value="1"/>
</dbReference>
<gene>
    <name evidence="4" type="ordered locus">Clocel_3444</name>
</gene>
<organism evidence="4 5">
    <name type="scientific">Clostridium cellulovorans (strain ATCC 35296 / DSM 3052 / OCM 3 / 743B)</name>
    <dbReference type="NCBI Taxonomy" id="573061"/>
    <lineage>
        <taxon>Bacteria</taxon>
        <taxon>Bacillati</taxon>
        <taxon>Bacillota</taxon>
        <taxon>Clostridia</taxon>
        <taxon>Eubacteriales</taxon>
        <taxon>Clostridiaceae</taxon>
        <taxon>Clostridium</taxon>
    </lineage>
</organism>
<feature type="domain" description="AB hydrolase-1" evidence="3">
    <location>
        <begin position="73"/>
        <end position="339"/>
    </location>
</feature>
<dbReference type="RefSeq" id="WP_013291848.1">
    <property type="nucleotide sequence ID" value="NC_014393.1"/>
</dbReference>
<dbReference type="ESTHER" id="cloc7-d9svr1">
    <property type="family name" value="Proline_iminopeptidase"/>
</dbReference>
<dbReference type="eggNOG" id="COG1506">
    <property type="taxonomic scope" value="Bacteria"/>
</dbReference>
<protein>
    <submittedName>
        <fullName evidence="4">Alpha/beta hydrolase fold</fullName>
    </submittedName>
</protein>
<name>D9SVR1_CLOC7</name>
<evidence type="ECO:0000313" key="5">
    <source>
        <dbReference type="Proteomes" id="UP000002730"/>
    </source>
</evidence>
<dbReference type="GO" id="GO:0004177">
    <property type="term" value="F:aminopeptidase activity"/>
    <property type="evidence" value="ECO:0007669"/>
    <property type="project" value="UniProtKB-EC"/>
</dbReference>